<keyword evidence="5 6" id="KW-0472">Membrane</keyword>
<dbReference type="PANTHER" id="PTHR40277">
    <property type="entry name" value="BLL5419 PROTEIN"/>
    <property type="match status" value="1"/>
</dbReference>
<evidence type="ECO:0000256" key="3">
    <source>
        <dbReference type="ARBA" id="ARBA00022692"/>
    </source>
</evidence>
<keyword evidence="2" id="KW-1003">Cell membrane</keyword>
<feature type="transmembrane region" description="Helical" evidence="6">
    <location>
        <begin position="41"/>
        <end position="62"/>
    </location>
</feature>
<accession>A0A0J7J900</accession>
<dbReference type="RefSeq" id="WP_048494832.1">
    <property type="nucleotide sequence ID" value="NZ_LFBU01000001.1"/>
</dbReference>
<comment type="caution">
    <text evidence="7">The sequence shown here is derived from an EMBL/GenBank/DDBJ whole genome shotgun (WGS) entry which is preliminary data.</text>
</comment>
<dbReference type="InterPro" id="IPR022791">
    <property type="entry name" value="L-PG_synthase/AglD"/>
</dbReference>
<evidence type="ECO:0000256" key="1">
    <source>
        <dbReference type="ARBA" id="ARBA00004651"/>
    </source>
</evidence>
<dbReference type="Proteomes" id="UP000036102">
    <property type="component" value="Unassembled WGS sequence"/>
</dbReference>
<dbReference type="PATRIC" id="fig|1658765.3.peg.832"/>
<name>A0A0J7J900_9GAMM</name>
<dbReference type="GO" id="GO:0005886">
    <property type="term" value="C:plasma membrane"/>
    <property type="evidence" value="ECO:0007669"/>
    <property type="project" value="UniProtKB-SubCell"/>
</dbReference>
<evidence type="ECO:0000256" key="4">
    <source>
        <dbReference type="ARBA" id="ARBA00022989"/>
    </source>
</evidence>
<feature type="transmembrane region" description="Helical" evidence="6">
    <location>
        <begin position="12"/>
        <end position="29"/>
    </location>
</feature>
<dbReference type="Pfam" id="PF03706">
    <property type="entry name" value="LPG_synthase_TM"/>
    <property type="match status" value="1"/>
</dbReference>
<gene>
    <name evidence="7" type="ORF">Msub_10838</name>
</gene>
<dbReference type="AlphaFoldDB" id="A0A0J7J900"/>
<dbReference type="OrthoDB" id="9126302at2"/>
<dbReference type="PANTHER" id="PTHR40277:SF1">
    <property type="entry name" value="BLL5419 PROTEIN"/>
    <property type="match status" value="1"/>
</dbReference>
<comment type="subcellular location">
    <subcellularLocation>
        <location evidence="1">Cell membrane</location>
        <topology evidence="1">Multi-pass membrane protein</topology>
    </subcellularLocation>
</comment>
<evidence type="ECO:0000256" key="6">
    <source>
        <dbReference type="SAM" id="Phobius"/>
    </source>
</evidence>
<keyword evidence="8" id="KW-1185">Reference proteome</keyword>
<feature type="transmembrane region" description="Helical" evidence="6">
    <location>
        <begin position="291"/>
        <end position="313"/>
    </location>
</feature>
<feature type="transmembrane region" description="Helical" evidence="6">
    <location>
        <begin position="247"/>
        <end position="271"/>
    </location>
</feature>
<keyword evidence="3 6" id="KW-0812">Transmembrane</keyword>
<reference evidence="7 8" key="1">
    <citation type="submission" date="2015-06" db="EMBL/GenBank/DDBJ databases">
        <title>Marinobacter subterrani, a genetically tractable neutrophilic iron-oxidizing strain isolated from the Soudan Iron Mine.</title>
        <authorList>
            <person name="Bonis B.M."/>
            <person name="Gralnick J.A."/>
        </authorList>
    </citation>
    <scope>NUCLEOTIDE SEQUENCE [LARGE SCALE GENOMIC DNA]</scope>
    <source>
        <strain evidence="7 8">JG233</strain>
    </source>
</reference>
<protein>
    <submittedName>
        <fullName evidence="7">Putative membrane protein YbhN, UPF0104 family</fullName>
    </submittedName>
</protein>
<feature type="transmembrane region" description="Helical" evidence="6">
    <location>
        <begin position="131"/>
        <end position="148"/>
    </location>
</feature>
<feature type="transmembrane region" description="Helical" evidence="6">
    <location>
        <begin position="201"/>
        <end position="217"/>
    </location>
</feature>
<evidence type="ECO:0000256" key="5">
    <source>
        <dbReference type="ARBA" id="ARBA00023136"/>
    </source>
</evidence>
<evidence type="ECO:0000256" key="2">
    <source>
        <dbReference type="ARBA" id="ARBA00022475"/>
    </source>
</evidence>
<organism evidence="7 8">
    <name type="scientific">Marinobacter subterrani</name>
    <dbReference type="NCBI Taxonomy" id="1658765"/>
    <lineage>
        <taxon>Bacteria</taxon>
        <taxon>Pseudomonadati</taxon>
        <taxon>Pseudomonadota</taxon>
        <taxon>Gammaproteobacteria</taxon>
        <taxon>Pseudomonadales</taxon>
        <taxon>Marinobacteraceae</taxon>
        <taxon>Marinobacter</taxon>
    </lineage>
</organism>
<keyword evidence="4 6" id="KW-1133">Transmembrane helix</keyword>
<evidence type="ECO:0000313" key="8">
    <source>
        <dbReference type="Proteomes" id="UP000036102"/>
    </source>
</evidence>
<proteinExistence type="predicted"/>
<sequence>MPDLSARLARLAGRWLLSGLLISLVVWLLDGETLWRELRAVSPLVIVPALALTLVQVVLSAWRWRYTAHRLGLCLPLQLAIQEYYLATFLNQVLPGGVLGDVNRAWRHGASAGQRLTAVHAVAIERLSGQLILVLVVLVSVGWLMQSSRLEPPRILQPDTALPAVAALILLAIAFAFALKTGFFRAMLERLAGYFDRLRRDLFRALLCWPAMPVQLATSLLVLASYLGVFLCLAVGAGYLDSMGAAIVVAGLGSVLLLSMVIPLTVAGWGIREGAAAVLWPLAGLPAEQGVALSVGYGALVFFSSLPGLAFVFTGRRRERG</sequence>
<feature type="transmembrane region" description="Helical" evidence="6">
    <location>
        <begin position="160"/>
        <end position="180"/>
    </location>
</feature>
<dbReference type="STRING" id="1658765.Msub_10838"/>
<dbReference type="EMBL" id="LFBU01000001">
    <property type="protein sequence ID" value="KMQ74652.1"/>
    <property type="molecule type" value="Genomic_DNA"/>
</dbReference>
<evidence type="ECO:0000313" key="7">
    <source>
        <dbReference type="EMBL" id="KMQ74652.1"/>
    </source>
</evidence>